<dbReference type="InterPro" id="IPR001810">
    <property type="entry name" value="F-box_dom"/>
</dbReference>
<dbReference type="Pfam" id="PF23622">
    <property type="entry name" value="LRR_At1g61320_AtMIF1"/>
    <property type="match status" value="2"/>
</dbReference>
<name>A0A2C9VJ66_MANES</name>
<dbReference type="SUPFAM" id="SSF52047">
    <property type="entry name" value="RNI-like"/>
    <property type="match status" value="1"/>
</dbReference>
<dbReference type="InterPro" id="IPR053781">
    <property type="entry name" value="F-box_AtFBL13-like"/>
</dbReference>
<accession>A0A2C9VJ66</accession>
<dbReference type="Gene3D" id="3.80.10.10">
    <property type="entry name" value="Ribonuclease Inhibitor"/>
    <property type="match status" value="1"/>
</dbReference>
<protein>
    <recommendedName>
        <fullName evidence="1">F-box domain-containing protein</fullName>
    </recommendedName>
</protein>
<organism evidence="2 3">
    <name type="scientific">Manihot esculenta</name>
    <name type="common">Cassava</name>
    <name type="synonym">Jatropha manihot</name>
    <dbReference type="NCBI Taxonomy" id="3983"/>
    <lineage>
        <taxon>Eukaryota</taxon>
        <taxon>Viridiplantae</taxon>
        <taxon>Streptophyta</taxon>
        <taxon>Embryophyta</taxon>
        <taxon>Tracheophyta</taxon>
        <taxon>Spermatophyta</taxon>
        <taxon>Magnoliopsida</taxon>
        <taxon>eudicotyledons</taxon>
        <taxon>Gunneridae</taxon>
        <taxon>Pentapetalae</taxon>
        <taxon>rosids</taxon>
        <taxon>fabids</taxon>
        <taxon>Malpighiales</taxon>
        <taxon>Euphorbiaceae</taxon>
        <taxon>Crotonoideae</taxon>
        <taxon>Manihoteae</taxon>
        <taxon>Manihot</taxon>
    </lineage>
</organism>
<dbReference type="PANTHER" id="PTHR34145">
    <property type="entry name" value="OS02G0105600 PROTEIN"/>
    <property type="match status" value="1"/>
</dbReference>
<dbReference type="InterPro" id="IPR055357">
    <property type="entry name" value="LRR_At1g61320_AtMIF1"/>
</dbReference>
<dbReference type="CDD" id="cd22160">
    <property type="entry name" value="F-box_AtFBL13-like"/>
    <property type="match status" value="1"/>
</dbReference>
<comment type="caution">
    <text evidence="2">The sequence shown here is derived from an EMBL/GenBank/DDBJ whole genome shotgun (WGS) entry which is preliminary data.</text>
</comment>
<sequence length="540" mass="62948">MDKRIDYISELPEHILHRIMSFLPTKQITRNSVLSKTWLKAWKTSPILEFDFYAIFSGNRYGFPDFETREKNKQELYNFVEQILLSRRKQMISLTKFTLIVPFIYRKPEMVSTMDRWIGYALETNVKHLKIKVGPTNDDEDYKYFEPQAVLNAVSIQILDLSHCKLHMPSMGSLSLPFLRKLSLSSVFADDNIINKLIAESPRIEDMSFINCYGIKSLQIFDLDNLIRFYAERIVHIELLTLEAQNLHSFTLRGSFWPSTLKVASLKNLKSLKISNAPITDKWLHEHLNKFHHLTSLSLFHCDMLESIKISSSSLHSLCIYSCGKVARLHIDTPHLHIFSYCGDIISFSSDNLFLPKVHLHLESNNMQISWYARLIELLDKLNQLFKTIALESDTGESYVVPSDLRQLLPSPLHNMKELKLSISCFRHSTVAQLVDAMLCICPHIETLHIDSIIKSYFKFSYQKPTCKTEKDCKSCPVFCWNHCIKEIKVKQISPASTMCWHFDAEDIKVKQVRNHEERNYTFNQDIWENIKSGILDWKI</sequence>
<evidence type="ECO:0000259" key="1">
    <source>
        <dbReference type="PROSITE" id="PS50181"/>
    </source>
</evidence>
<proteinExistence type="predicted"/>
<dbReference type="Gramene" id="Manes.07G068500.1.v8.1">
    <property type="protein sequence ID" value="Manes.07G068500.1.v8.1.CDS"/>
    <property type="gene ID" value="Manes.07G068500.v8.1"/>
</dbReference>
<dbReference type="InterPro" id="IPR032675">
    <property type="entry name" value="LRR_dom_sf"/>
</dbReference>
<dbReference type="PROSITE" id="PS50181">
    <property type="entry name" value="FBOX"/>
    <property type="match status" value="1"/>
</dbReference>
<dbReference type="OrthoDB" id="851744at2759"/>
<keyword evidence="3" id="KW-1185">Reference proteome</keyword>
<dbReference type="SUPFAM" id="SSF81383">
    <property type="entry name" value="F-box domain"/>
    <property type="match status" value="1"/>
</dbReference>
<evidence type="ECO:0000313" key="3">
    <source>
        <dbReference type="Proteomes" id="UP000091857"/>
    </source>
</evidence>
<gene>
    <name evidence="2" type="ORF">MANES_07G068500v8</name>
</gene>
<dbReference type="EMBL" id="CM004393">
    <property type="protein sequence ID" value="OAY45528.1"/>
    <property type="molecule type" value="Genomic_DNA"/>
</dbReference>
<dbReference type="InterPro" id="IPR053772">
    <property type="entry name" value="At1g61320/At1g61330-like"/>
</dbReference>
<dbReference type="AlphaFoldDB" id="A0A2C9VJ66"/>
<reference evidence="3" key="1">
    <citation type="journal article" date="2016" name="Nat. Biotechnol.">
        <title>Sequencing wild and cultivated cassava and related species reveals extensive interspecific hybridization and genetic diversity.</title>
        <authorList>
            <person name="Bredeson J.V."/>
            <person name="Lyons J.B."/>
            <person name="Prochnik S.E."/>
            <person name="Wu G.A."/>
            <person name="Ha C.M."/>
            <person name="Edsinger-Gonzales E."/>
            <person name="Grimwood J."/>
            <person name="Schmutz J."/>
            <person name="Rabbi I.Y."/>
            <person name="Egesi C."/>
            <person name="Nauluvula P."/>
            <person name="Lebot V."/>
            <person name="Ndunguru J."/>
            <person name="Mkamilo G."/>
            <person name="Bart R.S."/>
            <person name="Setter T.L."/>
            <person name="Gleadow R.M."/>
            <person name="Kulakow P."/>
            <person name="Ferguson M.E."/>
            <person name="Rounsley S."/>
            <person name="Rokhsar D.S."/>
        </authorList>
    </citation>
    <scope>NUCLEOTIDE SEQUENCE [LARGE SCALE GENOMIC DNA]</scope>
    <source>
        <strain evidence="3">cv. AM560-2</strain>
    </source>
</reference>
<dbReference type="Pfam" id="PF00646">
    <property type="entry name" value="F-box"/>
    <property type="match status" value="1"/>
</dbReference>
<dbReference type="PANTHER" id="PTHR34145:SF28">
    <property type="entry name" value="F-BOX DOMAIN-CONTAINING PROTEIN"/>
    <property type="match status" value="1"/>
</dbReference>
<dbReference type="Proteomes" id="UP000091857">
    <property type="component" value="Chromosome 7"/>
</dbReference>
<dbReference type="InterPro" id="IPR036047">
    <property type="entry name" value="F-box-like_dom_sf"/>
</dbReference>
<dbReference type="Gene3D" id="1.20.1280.50">
    <property type="match status" value="1"/>
</dbReference>
<evidence type="ECO:0000313" key="2">
    <source>
        <dbReference type="EMBL" id="OAY45528.1"/>
    </source>
</evidence>
<feature type="domain" description="F-box" evidence="1">
    <location>
        <begin position="5"/>
        <end position="38"/>
    </location>
</feature>